<name>A0A426YTU9_ENSVE</name>
<comment type="caution">
    <text evidence="2">The sequence shown here is derived from an EMBL/GenBank/DDBJ whole genome shotgun (WGS) entry which is preliminary data.</text>
</comment>
<evidence type="ECO:0000313" key="2">
    <source>
        <dbReference type="EMBL" id="RRT55144.1"/>
    </source>
</evidence>
<protein>
    <submittedName>
        <fullName evidence="2">Uncharacterized protein</fullName>
    </submittedName>
</protein>
<dbReference type="Proteomes" id="UP000287651">
    <property type="component" value="Unassembled WGS sequence"/>
</dbReference>
<accession>A0A426YTU9</accession>
<gene>
    <name evidence="2" type="ORF">B296_00048658</name>
</gene>
<dbReference type="AlphaFoldDB" id="A0A426YTU9"/>
<reference evidence="2 3" key="1">
    <citation type="journal article" date="2014" name="Agronomy (Basel)">
        <title>A Draft Genome Sequence for Ensete ventricosum, the Drought-Tolerant Tree Against Hunger.</title>
        <authorList>
            <person name="Harrison J."/>
            <person name="Moore K.A."/>
            <person name="Paszkiewicz K."/>
            <person name="Jones T."/>
            <person name="Grant M."/>
            <person name="Ambacheew D."/>
            <person name="Muzemil S."/>
            <person name="Studholme D.J."/>
        </authorList>
    </citation>
    <scope>NUCLEOTIDE SEQUENCE [LARGE SCALE GENOMIC DNA]</scope>
</reference>
<feature type="compositionally biased region" description="Low complexity" evidence="1">
    <location>
        <begin position="10"/>
        <end position="24"/>
    </location>
</feature>
<evidence type="ECO:0000313" key="3">
    <source>
        <dbReference type="Proteomes" id="UP000287651"/>
    </source>
</evidence>
<feature type="region of interest" description="Disordered" evidence="1">
    <location>
        <begin position="1"/>
        <end position="24"/>
    </location>
</feature>
<proteinExistence type="predicted"/>
<organism evidence="2 3">
    <name type="scientific">Ensete ventricosum</name>
    <name type="common">Abyssinian banana</name>
    <name type="synonym">Musa ensete</name>
    <dbReference type="NCBI Taxonomy" id="4639"/>
    <lineage>
        <taxon>Eukaryota</taxon>
        <taxon>Viridiplantae</taxon>
        <taxon>Streptophyta</taxon>
        <taxon>Embryophyta</taxon>
        <taxon>Tracheophyta</taxon>
        <taxon>Spermatophyta</taxon>
        <taxon>Magnoliopsida</taxon>
        <taxon>Liliopsida</taxon>
        <taxon>Zingiberales</taxon>
        <taxon>Musaceae</taxon>
        <taxon>Ensete</taxon>
    </lineage>
</organism>
<dbReference type="EMBL" id="AMZH03010227">
    <property type="protein sequence ID" value="RRT55144.1"/>
    <property type="molecule type" value="Genomic_DNA"/>
</dbReference>
<evidence type="ECO:0000256" key="1">
    <source>
        <dbReference type="SAM" id="MobiDB-lite"/>
    </source>
</evidence>
<sequence length="175" mass="19472">MKHAYPLHRASLPISSPPSSTTASNAPAIEARLHMLLPSIAVFGWSHRRRSRFRNPSRQPLPFLRLPRGPMTIMPEEVEGDEDGKGPGPTISDYRFLTDIGRSSSGFTTGSAEMLLLPTSFGLVVRTKRKGGSFLSSGIWRGRKSWRRQSGIRKKIVGVKVHDELTGRRVLRIDS</sequence>